<dbReference type="EMBL" id="CP017628">
    <property type="protein sequence ID" value="AOW30363.1"/>
    <property type="molecule type" value="Genomic_DNA"/>
</dbReference>
<dbReference type="GO" id="GO:0061630">
    <property type="term" value="F:ubiquitin protein ligase activity"/>
    <property type="evidence" value="ECO:0000318"/>
    <property type="project" value="GO_Central"/>
</dbReference>
<feature type="transmembrane region" description="Helical" evidence="15">
    <location>
        <begin position="392"/>
        <end position="411"/>
    </location>
</feature>
<keyword evidence="7" id="KW-0479">Metal-binding</keyword>
<dbReference type="SUPFAM" id="SSF57850">
    <property type="entry name" value="RING/U-box"/>
    <property type="match status" value="1"/>
</dbReference>
<feature type="transmembrane region" description="Helical" evidence="15">
    <location>
        <begin position="455"/>
        <end position="473"/>
    </location>
</feature>
<feature type="transmembrane region" description="Helical" evidence="15">
    <location>
        <begin position="599"/>
        <end position="618"/>
    </location>
</feature>
<evidence type="ECO:0000256" key="9">
    <source>
        <dbReference type="ARBA" id="ARBA00022771"/>
    </source>
</evidence>
<evidence type="ECO:0000313" key="19">
    <source>
        <dbReference type="EMBL" id="AOW30363.1"/>
    </source>
</evidence>
<comment type="pathway">
    <text evidence="3">Protein modification; protein ubiquitination.</text>
</comment>
<dbReference type="RefSeq" id="XP_712406.2">
    <property type="nucleotide sequence ID" value="XM_707313.2"/>
</dbReference>
<evidence type="ECO:0000256" key="3">
    <source>
        <dbReference type="ARBA" id="ARBA00004906"/>
    </source>
</evidence>
<dbReference type="STRING" id="237561.A0A1D8PQF4"/>
<dbReference type="EC" id="2.3.2.27" evidence="4"/>
<evidence type="ECO:0000259" key="17">
    <source>
        <dbReference type="PROSITE" id="PS50089"/>
    </source>
</evidence>
<feature type="chain" id="PRO_5009111227" description="RING-type E3 ubiquitin transferase" evidence="16">
    <location>
        <begin position="26"/>
        <end position="776"/>
    </location>
</feature>
<dbReference type="GeneID" id="3645985"/>
<accession>A0A1D8PQF4</accession>
<dbReference type="Gene3D" id="3.30.40.10">
    <property type="entry name" value="Zinc/RING finger domain, C3HC4 (zinc finger)"/>
    <property type="match status" value="1"/>
</dbReference>
<feature type="transmembrane region" description="Helical" evidence="15">
    <location>
        <begin position="569"/>
        <end position="587"/>
    </location>
</feature>
<dbReference type="InterPro" id="IPR018957">
    <property type="entry name" value="Znf_C3HC4_RING-type"/>
</dbReference>
<dbReference type="FunFam" id="3.30.40.10:FF:000626">
    <property type="entry name" value="Transmembrane ubiquitin ligase 1"/>
    <property type="match status" value="1"/>
</dbReference>
<evidence type="ECO:0000256" key="15">
    <source>
        <dbReference type="SAM" id="Phobius"/>
    </source>
</evidence>
<dbReference type="GO" id="GO:0008270">
    <property type="term" value="F:zinc ion binding"/>
    <property type="evidence" value="ECO:0007669"/>
    <property type="project" value="UniProtKB-KW"/>
</dbReference>
<dbReference type="CGD" id="CAL0000184186">
    <property type="gene designation" value="orf19.9678"/>
</dbReference>
<evidence type="ECO:0000313" key="20">
    <source>
        <dbReference type="Proteomes" id="UP000000559"/>
    </source>
</evidence>
<evidence type="ECO:0000256" key="5">
    <source>
        <dbReference type="ARBA" id="ARBA00022679"/>
    </source>
</evidence>
<feature type="signal peptide" evidence="16">
    <location>
        <begin position="1"/>
        <end position="25"/>
    </location>
</feature>
<dbReference type="Proteomes" id="UP000000559">
    <property type="component" value="Chromosome 6"/>
</dbReference>
<dbReference type="PANTHER" id="PTHR22763">
    <property type="entry name" value="RING ZINC FINGER PROTEIN"/>
    <property type="match status" value="1"/>
</dbReference>
<gene>
    <name evidence="19" type="ordered locus">CAALFM_C604470CA</name>
    <name evidence="18" type="ordered locus">orf19.9678</name>
</gene>
<evidence type="ECO:0000256" key="16">
    <source>
        <dbReference type="SAM" id="SignalP"/>
    </source>
</evidence>
<keyword evidence="19" id="KW-0436">Ligase</keyword>
<sequence>MAIDRQTLVFFIIMFIFLSLPSGNEQPHSDKDRETLQTYQQSIRNSSSILQNSTYASGYGNITGYQLSYKDQLQGKSVADWPIHEFSPSHPWVESQEYSILPDEISQRVRKFWGISPVKDKAYLLNISGRADGEFQLIESKVKPTKLSIPKYLKEYYKSRENSFTSDEPTEDNREYFKKPIDKKGNVTTNEGVVSIAIKGSQYNFDDPKLSRFVGPEDKVDNAICVSMDLDIKDYPEIEDHSLVLNGVYFQETGSLIGVTNSAKFYGNYGLSHLTMGDKNFAIAKTLMTQFSNMTNDNELTMDDMNYGIVKAHEQCEYIAFIQFAKTNFTHERLREIDEELETPTGRPLPHEIPKIVIEEYLLYSPDCGKVLSLKPGSVFSGKKTEVTRAQMRNVLTGILVLVGFQLFLVLRQIKNAQTPGQLSLISSKTLFLLGYQDSLVAIMTLLLSTITVELYLILACIATIAFISCGVFEMRFMVSVLTTQANERGTSWWEILRGANAEREQQVPEEGPILPIANDPPPQETVPNQAWQETSYSNSIFASGFSITIVSMFIIFSSLQWRIQYRKAFEYVSLVFVNSFWVPQFFRNTLKNRRKSFTWEFAFGTSVIRVLPIYYFALVKGNPLRHRYDPILCIVVSVWLGVQLLLLVLQNQFGPRFWINEKWLPKAYEYQRLLSMKDLQEEGFSSELLENLKTTMSQSEDQDIVTSQCMCPICMTDVDLPISVKEDKLEEAKRKVNIKGFMITPCHHIFHTECLENWMKYKLQCPVCRKSLPPI</sequence>
<evidence type="ECO:0000256" key="1">
    <source>
        <dbReference type="ARBA" id="ARBA00000900"/>
    </source>
</evidence>
<feature type="domain" description="RING-type" evidence="17">
    <location>
        <begin position="712"/>
        <end position="770"/>
    </location>
</feature>
<proteinExistence type="predicted"/>
<dbReference type="OrthoDB" id="9984778at2759"/>
<evidence type="ECO:0000256" key="6">
    <source>
        <dbReference type="ARBA" id="ARBA00022692"/>
    </source>
</evidence>
<evidence type="ECO:0000256" key="7">
    <source>
        <dbReference type="ARBA" id="ARBA00022723"/>
    </source>
</evidence>
<protein>
    <recommendedName>
        <fullName evidence="4">RING-type E3 ubiquitin transferase</fullName>
        <ecNumber evidence="4">2.3.2.27</ecNumber>
    </recommendedName>
</protein>
<dbReference type="SMART" id="SM00184">
    <property type="entry name" value="RING"/>
    <property type="match status" value="1"/>
</dbReference>
<feature type="transmembrane region" description="Helical" evidence="15">
    <location>
        <begin position="541"/>
        <end position="563"/>
    </location>
</feature>
<dbReference type="GO" id="GO:0012505">
    <property type="term" value="C:endomembrane system"/>
    <property type="evidence" value="ECO:0000318"/>
    <property type="project" value="GO_Central"/>
</dbReference>
<dbReference type="PANTHER" id="PTHR22763:SF162">
    <property type="entry name" value="TRANSMEMBRANE E3 UBIQUITIN-PROTEIN LIGASE 1"/>
    <property type="match status" value="1"/>
</dbReference>
<dbReference type="FunCoup" id="A0A1D8PQF4">
    <property type="interactions" value="47"/>
</dbReference>
<dbReference type="InParanoid" id="A0A1D8PQF4"/>
<reference evidence="19 20" key="3">
    <citation type="journal article" date="2013" name="Genome Biol.">
        <title>Assembly of a phased diploid Candida albicans genome facilitates allele-specific measurements and provides a simple model for repeat and indel structure.</title>
        <authorList>
            <person name="Muzzey D."/>
            <person name="Schwartz K."/>
            <person name="Weissman J.S."/>
            <person name="Sherlock G."/>
        </authorList>
    </citation>
    <scope>NUCLEOTIDE SEQUENCE [LARGE SCALE GENOMIC DNA]</scope>
    <source>
        <strain evidence="20">SC5314 / ATCC MYA-2876</strain>
    </source>
</reference>
<evidence type="ECO:0000256" key="14">
    <source>
        <dbReference type="PROSITE-ProRule" id="PRU00175"/>
    </source>
</evidence>
<dbReference type="InterPro" id="IPR021319">
    <property type="entry name" value="DUF2921"/>
</dbReference>
<feature type="transmembrane region" description="Helical" evidence="15">
    <location>
        <begin position="630"/>
        <end position="650"/>
    </location>
</feature>
<dbReference type="KEGG" id="cal:CAALFM_C604470CA"/>
<keyword evidence="10" id="KW-0833">Ubl conjugation pathway</keyword>
<dbReference type="InterPro" id="IPR013083">
    <property type="entry name" value="Znf_RING/FYVE/PHD"/>
</dbReference>
<evidence type="ECO:0000256" key="2">
    <source>
        <dbReference type="ARBA" id="ARBA00004127"/>
    </source>
</evidence>
<comment type="catalytic activity">
    <reaction evidence="1">
        <text>S-ubiquitinyl-[E2 ubiquitin-conjugating enzyme]-L-cysteine + [acceptor protein]-L-lysine = [E2 ubiquitin-conjugating enzyme]-L-cysteine + N(6)-ubiquitinyl-[acceptor protein]-L-lysine.</text>
        <dbReference type="EC" id="2.3.2.27"/>
    </reaction>
</comment>
<keyword evidence="6 15" id="KW-0812">Transmembrane</keyword>
<evidence type="ECO:0000256" key="12">
    <source>
        <dbReference type="ARBA" id="ARBA00022989"/>
    </source>
</evidence>
<reference evidence="19 20" key="2">
    <citation type="journal article" date="2007" name="Genome Biol.">
        <title>Assembly of the Candida albicans genome into sixteen supercontigs aligned on the eight chromosomes.</title>
        <authorList>
            <person name="van het Hoog M."/>
            <person name="Rast T.J."/>
            <person name="Martchenko M."/>
            <person name="Grindle S."/>
            <person name="Dignard D."/>
            <person name="Hogues H."/>
            <person name="Cuomo C."/>
            <person name="Berriman M."/>
            <person name="Scherer S."/>
            <person name="Magee B.B."/>
            <person name="Whiteway M."/>
            <person name="Chibana H."/>
            <person name="Nantel A."/>
            <person name="Magee P.T."/>
        </authorList>
    </citation>
    <scope>GENOME REANNOTATION</scope>
    <source>
        <strain evidence="20">SC5314 / ATCC MYA-2876</strain>
    </source>
</reference>
<evidence type="ECO:0000313" key="18">
    <source>
        <dbReference type="CGD" id="CAL0000184186"/>
    </source>
</evidence>
<dbReference type="GO" id="GO:0043161">
    <property type="term" value="P:proteasome-mediated ubiquitin-dependent protein catabolic process"/>
    <property type="evidence" value="ECO:0000318"/>
    <property type="project" value="GO_Central"/>
</dbReference>
<keyword evidence="13 15" id="KW-0472">Membrane</keyword>
<reference evidence="19 20" key="1">
    <citation type="journal article" date="2004" name="Proc. Natl. Acad. Sci. U.S.A.">
        <title>The diploid genome sequence of Candida albicans.</title>
        <authorList>
            <person name="Jones T."/>
            <person name="Federspiel N.A."/>
            <person name="Chibana H."/>
            <person name="Dungan J."/>
            <person name="Kalman S."/>
            <person name="Magee B.B."/>
            <person name="Newport G."/>
            <person name="Thorstenson Y.R."/>
            <person name="Agabian N."/>
            <person name="Magee P.T."/>
            <person name="Davis R.W."/>
            <person name="Scherer S."/>
        </authorList>
    </citation>
    <scope>NUCLEOTIDE SEQUENCE [LARGE SCALE GENOMIC DNA]</scope>
    <source>
        <strain evidence="20">SC5314 / ATCC MYA-2876</strain>
    </source>
</reference>
<evidence type="ECO:0000256" key="13">
    <source>
        <dbReference type="ARBA" id="ARBA00023136"/>
    </source>
</evidence>
<dbReference type="GO" id="GO:0016874">
    <property type="term" value="F:ligase activity"/>
    <property type="evidence" value="ECO:0007669"/>
    <property type="project" value="UniProtKB-KW"/>
</dbReference>
<keyword evidence="8 16" id="KW-0732">Signal</keyword>
<dbReference type="InterPro" id="IPR050731">
    <property type="entry name" value="HRD1_E3_ubiq-ligases"/>
</dbReference>
<evidence type="ECO:0000256" key="4">
    <source>
        <dbReference type="ARBA" id="ARBA00012483"/>
    </source>
</evidence>
<evidence type="ECO:0000256" key="8">
    <source>
        <dbReference type="ARBA" id="ARBA00022729"/>
    </source>
</evidence>
<dbReference type="OMA" id="LEGWMRF"/>
<dbReference type="VEuPathDB" id="FungiDB:C6_04470C_A"/>
<dbReference type="Pfam" id="PF00097">
    <property type="entry name" value="zf-C3HC4"/>
    <property type="match status" value="1"/>
</dbReference>
<keyword evidence="5" id="KW-0808">Transferase</keyword>
<keyword evidence="9 14" id="KW-0863">Zinc-finger</keyword>
<dbReference type="AlphaFoldDB" id="A0A1D8PQF4"/>
<evidence type="ECO:0000256" key="10">
    <source>
        <dbReference type="ARBA" id="ARBA00022786"/>
    </source>
</evidence>
<organism evidence="19 20">
    <name type="scientific">Candida albicans (strain SC5314 / ATCC MYA-2876)</name>
    <name type="common">Yeast</name>
    <dbReference type="NCBI Taxonomy" id="237561"/>
    <lineage>
        <taxon>Eukaryota</taxon>
        <taxon>Fungi</taxon>
        <taxon>Dikarya</taxon>
        <taxon>Ascomycota</taxon>
        <taxon>Saccharomycotina</taxon>
        <taxon>Pichiomycetes</taxon>
        <taxon>Debaryomycetaceae</taxon>
        <taxon>Candida/Lodderomyces clade</taxon>
        <taxon>Candida</taxon>
    </lineage>
</organism>
<dbReference type="eggNOG" id="KOG0828">
    <property type="taxonomic scope" value="Eukaryota"/>
</dbReference>
<keyword evidence="12 15" id="KW-1133">Transmembrane helix</keyword>
<keyword evidence="11" id="KW-0862">Zinc</keyword>
<dbReference type="PROSITE" id="PS50089">
    <property type="entry name" value="ZF_RING_2"/>
    <property type="match status" value="1"/>
</dbReference>
<name>A0A1D8PQF4_CANAL</name>
<dbReference type="GO" id="GO:0044695">
    <property type="term" value="C:Dsc E3 ubiquitin ligase complex"/>
    <property type="evidence" value="ECO:0000318"/>
    <property type="project" value="GO_Central"/>
</dbReference>
<keyword evidence="20" id="KW-1185">Reference proteome</keyword>
<dbReference type="InterPro" id="IPR001841">
    <property type="entry name" value="Znf_RING"/>
</dbReference>
<comment type="subcellular location">
    <subcellularLocation>
        <location evidence="2">Endomembrane system</location>
        <topology evidence="2">Multi-pass membrane protein</topology>
    </subcellularLocation>
</comment>
<evidence type="ECO:0000256" key="11">
    <source>
        <dbReference type="ARBA" id="ARBA00022833"/>
    </source>
</evidence>
<dbReference type="Pfam" id="PF11145">
    <property type="entry name" value="DUF2921"/>
    <property type="match status" value="1"/>
</dbReference>